<dbReference type="PANTHER" id="PTHR43823:SF3">
    <property type="entry name" value="MULTIDRUG EXPORT PROTEIN MEPA"/>
    <property type="match status" value="1"/>
</dbReference>
<comment type="caution">
    <text evidence="11">The sequence shown here is derived from an EMBL/GenBank/DDBJ whole genome shotgun (WGS) entry which is preliminary data.</text>
</comment>
<dbReference type="InterPro" id="IPR002528">
    <property type="entry name" value="MATE_fam"/>
</dbReference>
<feature type="transmembrane region" description="Helical" evidence="10">
    <location>
        <begin position="258"/>
        <end position="281"/>
    </location>
</feature>
<evidence type="ECO:0000256" key="2">
    <source>
        <dbReference type="ARBA" id="ARBA00008417"/>
    </source>
</evidence>
<dbReference type="InterPro" id="IPR045070">
    <property type="entry name" value="MATE_MepA-like"/>
</dbReference>
<dbReference type="PANTHER" id="PTHR43823">
    <property type="entry name" value="SPORULATION PROTEIN YKVU"/>
    <property type="match status" value="1"/>
</dbReference>
<sequence length="476" mass="49155">MTAPPSAATAAADGPAPFAPPRGNRYLVQPLPRLFAITAGPVVLVMVVNGLFAIVDAWFLGRYVGAAALTAVTLMFPAYMVLVALSMGLAAGFGSIFARRLGAGAHEDAGHVYGQAVGLALCLCALLILAWEGGGAALAGWFANGEAGIAAMGFDWLRILILGAPLGFLLGLNINALRSEGLLAAMTGVTLLSAGLNIGLDWLFVAQWGFGVPGSAWGTVLAQAISIAAIALLRLRLGSAMTLRRHHWRPDRRRWAEILALGAPTSLGYVGLSLTAAAILYGLQGWSADYPTAAAAFGIVTRVMTFCFLPLIGFSLAYQTILGNNYGAGALRRANAALLIALAAAALYAAAVQALLAGLAPRLGGPFVDDPAVAAEIAWILPLNTAAFVLFGPLMIVGAHFQAIGDAPRAALLGLTRTYAFTLPLIFALPLALGETGIWLAGPVAEALLLVLTVAVLGLRARRGGPRWGLLEAVPD</sequence>
<feature type="transmembrane region" description="Helical" evidence="10">
    <location>
        <begin position="377"/>
        <end position="398"/>
    </location>
</feature>
<feature type="transmembrane region" description="Helical" evidence="10">
    <location>
        <begin position="410"/>
        <end position="432"/>
    </location>
</feature>
<keyword evidence="6 10" id="KW-0812">Transmembrane</keyword>
<keyword evidence="5" id="KW-1003">Cell membrane</keyword>
<proteinExistence type="inferred from homology"/>
<gene>
    <name evidence="11" type="ORF">ACFOGJ_27245</name>
</gene>
<organism evidence="11 12">
    <name type="scientific">Marinibaculum pumilum</name>
    <dbReference type="NCBI Taxonomy" id="1766165"/>
    <lineage>
        <taxon>Bacteria</taxon>
        <taxon>Pseudomonadati</taxon>
        <taxon>Pseudomonadota</taxon>
        <taxon>Alphaproteobacteria</taxon>
        <taxon>Rhodospirillales</taxon>
        <taxon>Rhodospirillaceae</taxon>
        <taxon>Marinibaculum</taxon>
    </lineage>
</organism>
<feature type="transmembrane region" description="Helical" evidence="10">
    <location>
        <begin position="293"/>
        <end position="316"/>
    </location>
</feature>
<comment type="similarity">
    <text evidence="2">Belongs to the multi antimicrobial extrusion (MATE) (TC 2.A.66.1) family. MepA subfamily.</text>
</comment>
<dbReference type="RefSeq" id="WP_379906441.1">
    <property type="nucleotide sequence ID" value="NZ_JBHRTR010000054.1"/>
</dbReference>
<evidence type="ECO:0000256" key="4">
    <source>
        <dbReference type="ARBA" id="ARBA00022448"/>
    </source>
</evidence>
<evidence type="ECO:0000256" key="5">
    <source>
        <dbReference type="ARBA" id="ARBA00022475"/>
    </source>
</evidence>
<evidence type="ECO:0000256" key="3">
    <source>
        <dbReference type="ARBA" id="ARBA00022106"/>
    </source>
</evidence>
<evidence type="ECO:0000256" key="9">
    <source>
        <dbReference type="ARBA" id="ARBA00023251"/>
    </source>
</evidence>
<feature type="transmembrane region" description="Helical" evidence="10">
    <location>
        <begin position="438"/>
        <end position="459"/>
    </location>
</feature>
<keyword evidence="9" id="KW-0046">Antibiotic resistance</keyword>
<feature type="transmembrane region" description="Helical" evidence="10">
    <location>
        <begin position="149"/>
        <end position="170"/>
    </location>
</feature>
<feature type="transmembrane region" description="Helical" evidence="10">
    <location>
        <begin position="119"/>
        <end position="143"/>
    </location>
</feature>
<keyword evidence="8 10" id="KW-0472">Membrane</keyword>
<feature type="transmembrane region" description="Helical" evidence="10">
    <location>
        <begin position="216"/>
        <end position="237"/>
    </location>
</feature>
<dbReference type="PIRSF" id="PIRSF006603">
    <property type="entry name" value="DinF"/>
    <property type="match status" value="1"/>
</dbReference>
<evidence type="ECO:0000256" key="7">
    <source>
        <dbReference type="ARBA" id="ARBA00022989"/>
    </source>
</evidence>
<evidence type="ECO:0000313" key="11">
    <source>
        <dbReference type="EMBL" id="MFC3230972.1"/>
    </source>
</evidence>
<name>A0ABV7L9Q8_9PROT</name>
<evidence type="ECO:0000256" key="8">
    <source>
        <dbReference type="ARBA" id="ARBA00023136"/>
    </source>
</evidence>
<dbReference type="CDD" id="cd13143">
    <property type="entry name" value="MATE_MepA_like"/>
    <property type="match status" value="1"/>
</dbReference>
<feature type="transmembrane region" description="Helical" evidence="10">
    <location>
        <begin position="182"/>
        <end position="204"/>
    </location>
</feature>
<feature type="transmembrane region" description="Helical" evidence="10">
    <location>
        <begin position="34"/>
        <end position="59"/>
    </location>
</feature>
<dbReference type="NCBIfam" id="TIGR00797">
    <property type="entry name" value="matE"/>
    <property type="match status" value="1"/>
</dbReference>
<evidence type="ECO:0000256" key="1">
    <source>
        <dbReference type="ARBA" id="ARBA00004429"/>
    </source>
</evidence>
<keyword evidence="12" id="KW-1185">Reference proteome</keyword>
<evidence type="ECO:0000256" key="10">
    <source>
        <dbReference type="SAM" id="Phobius"/>
    </source>
</evidence>
<evidence type="ECO:0000256" key="6">
    <source>
        <dbReference type="ARBA" id="ARBA00022692"/>
    </source>
</evidence>
<dbReference type="InterPro" id="IPR051327">
    <property type="entry name" value="MATE_MepA_subfamily"/>
</dbReference>
<comment type="subcellular location">
    <subcellularLocation>
        <location evidence="1">Cell inner membrane</location>
        <topology evidence="1">Multi-pass membrane protein</topology>
    </subcellularLocation>
</comment>
<accession>A0ABV7L9Q8</accession>
<dbReference type="Pfam" id="PF01554">
    <property type="entry name" value="MatE"/>
    <property type="match status" value="2"/>
</dbReference>
<keyword evidence="7 10" id="KW-1133">Transmembrane helix</keyword>
<feature type="transmembrane region" description="Helical" evidence="10">
    <location>
        <begin position="336"/>
        <end position="357"/>
    </location>
</feature>
<dbReference type="InterPro" id="IPR048279">
    <property type="entry name" value="MdtK-like"/>
</dbReference>
<feature type="transmembrane region" description="Helical" evidence="10">
    <location>
        <begin position="79"/>
        <end position="98"/>
    </location>
</feature>
<protein>
    <recommendedName>
        <fullName evidence="3">Multidrug export protein MepA</fullName>
    </recommendedName>
</protein>
<keyword evidence="4" id="KW-0813">Transport</keyword>
<dbReference type="EMBL" id="JBHRTR010000054">
    <property type="protein sequence ID" value="MFC3230972.1"/>
    <property type="molecule type" value="Genomic_DNA"/>
</dbReference>
<dbReference type="Proteomes" id="UP001595528">
    <property type="component" value="Unassembled WGS sequence"/>
</dbReference>
<evidence type="ECO:0000313" key="12">
    <source>
        <dbReference type="Proteomes" id="UP001595528"/>
    </source>
</evidence>
<reference evidence="12" key="1">
    <citation type="journal article" date="2019" name="Int. J. Syst. Evol. Microbiol.">
        <title>The Global Catalogue of Microorganisms (GCM) 10K type strain sequencing project: providing services to taxonomists for standard genome sequencing and annotation.</title>
        <authorList>
            <consortium name="The Broad Institute Genomics Platform"/>
            <consortium name="The Broad Institute Genome Sequencing Center for Infectious Disease"/>
            <person name="Wu L."/>
            <person name="Ma J."/>
        </authorList>
    </citation>
    <scope>NUCLEOTIDE SEQUENCE [LARGE SCALE GENOMIC DNA]</scope>
    <source>
        <strain evidence="12">KCTC 42964</strain>
    </source>
</reference>